<accession>A0ABV2J6T0</accession>
<dbReference type="InterPro" id="IPR004792">
    <property type="entry name" value="BaiN-like"/>
</dbReference>
<dbReference type="Gene3D" id="1.10.8.260">
    <property type="entry name" value="HI0933 insert domain-like"/>
    <property type="match status" value="1"/>
</dbReference>
<dbReference type="PANTHER" id="PTHR42887">
    <property type="entry name" value="OS12G0638800 PROTEIN"/>
    <property type="match status" value="1"/>
</dbReference>
<feature type="domain" description="RsdA/BaiN/AoA(So)-like insert" evidence="5">
    <location>
        <begin position="185"/>
        <end position="341"/>
    </location>
</feature>
<keyword evidence="2" id="KW-0285">Flavoprotein</keyword>
<evidence type="ECO:0000256" key="1">
    <source>
        <dbReference type="ARBA" id="ARBA00001974"/>
    </source>
</evidence>
<comment type="caution">
    <text evidence="6">The sequence shown here is derived from an EMBL/GenBank/DDBJ whole genome shotgun (WGS) entry which is preliminary data.</text>
</comment>
<keyword evidence="3" id="KW-0274">FAD</keyword>
<gene>
    <name evidence="6" type="ORF">ABID14_000102</name>
</gene>
<dbReference type="InterPro" id="IPR023166">
    <property type="entry name" value="BaiN-like_dom_sf"/>
</dbReference>
<dbReference type="Gene3D" id="3.50.50.60">
    <property type="entry name" value="FAD/NAD(P)-binding domain"/>
    <property type="match status" value="1"/>
</dbReference>
<dbReference type="InterPro" id="IPR036188">
    <property type="entry name" value="FAD/NAD-bd_sf"/>
</dbReference>
<proteinExistence type="predicted"/>
<dbReference type="NCBIfam" id="TIGR00275">
    <property type="entry name" value="aminoacetone oxidase family FAD-binding enzyme"/>
    <property type="match status" value="1"/>
</dbReference>
<dbReference type="EMBL" id="JBEPMA010000001">
    <property type="protein sequence ID" value="MET3616482.1"/>
    <property type="molecule type" value="Genomic_DNA"/>
</dbReference>
<dbReference type="PRINTS" id="PR00368">
    <property type="entry name" value="FADPNR"/>
</dbReference>
<dbReference type="Pfam" id="PF03486">
    <property type="entry name" value="HI0933_like"/>
    <property type="match status" value="1"/>
</dbReference>
<comment type="cofactor">
    <cofactor evidence="1">
        <name>FAD</name>
        <dbReference type="ChEBI" id="CHEBI:57692"/>
    </cofactor>
</comment>
<evidence type="ECO:0000256" key="2">
    <source>
        <dbReference type="ARBA" id="ARBA00022630"/>
    </source>
</evidence>
<dbReference type="SUPFAM" id="SSF51905">
    <property type="entry name" value="FAD/NAD(P)-binding domain"/>
    <property type="match status" value="1"/>
</dbReference>
<evidence type="ECO:0000259" key="5">
    <source>
        <dbReference type="Pfam" id="PF22780"/>
    </source>
</evidence>
<dbReference type="SUPFAM" id="SSF160996">
    <property type="entry name" value="HI0933 insert domain-like"/>
    <property type="match status" value="1"/>
</dbReference>
<sequence>MKIAIIGAGPSGMMCALSASKNYQIDLYEKNEKVGKKLFITGKGRCNLTNYSDEEDFLDNIVTNKNFMYSSIYTLSPIRTKELFESYSLELKVERGNRVFPKSDKSSDVIKTYEKKLREHGVNILLNTKVNSICKNNNTFIINNKFKYDKVVIATGGKSYPLTGSTGDGYIFGKRFGHTITPLKPALTGLILKNNFDLAGLTLKNINLSAFINNKLIVEEFGEMLFTHRGISGPVVLSISSKINKFDDFELYLDLKPALSKDKLDNRMLRDFEKFINKNITNALVKLLPKDLIKYILLQANIDSEKKVNQITKKERLMLVKSIKEFKLDFSNFESIDRAIVTSGGINVKEIDPSTFESKLIKNLYFIGEVIDIDALTGGYNIQIANSTGYSCGINL</sequence>
<organism evidence="6 7">
    <name type="scientific">Peptoniphilus olsenii</name>
    <dbReference type="NCBI Taxonomy" id="411570"/>
    <lineage>
        <taxon>Bacteria</taxon>
        <taxon>Bacillati</taxon>
        <taxon>Bacillota</taxon>
        <taxon>Tissierellia</taxon>
        <taxon>Tissierellales</taxon>
        <taxon>Peptoniphilaceae</taxon>
        <taxon>Peptoniphilus</taxon>
    </lineage>
</organism>
<keyword evidence="7" id="KW-1185">Reference proteome</keyword>
<evidence type="ECO:0000256" key="3">
    <source>
        <dbReference type="ARBA" id="ARBA00022827"/>
    </source>
</evidence>
<dbReference type="Proteomes" id="UP001549162">
    <property type="component" value="Unassembled WGS sequence"/>
</dbReference>
<dbReference type="Gene3D" id="2.40.30.10">
    <property type="entry name" value="Translation factors"/>
    <property type="match status" value="1"/>
</dbReference>
<evidence type="ECO:0000313" key="7">
    <source>
        <dbReference type="Proteomes" id="UP001549162"/>
    </source>
</evidence>
<name>A0ABV2J6T0_9FIRM</name>
<dbReference type="InterPro" id="IPR057661">
    <property type="entry name" value="RsdA/BaiN/AoA(So)_Rossmann"/>
</dbReference>
<dbReference type="InterPro" id="IPR055178">
    <property type="entry name" value="RsdA/BaiN/AoA(So)-like_dom"/>
</dbReference>
<protein>
    <submittedName>
        <fullName evidence="6">Rossmann fold flavoprotein</fullName>
    </submittedName>
</protein>
<feature type="domain" description="RsdA/BaiN/AoA(So)-like Rossmann fold-like" evidence="4">
    <location>
        <begin position="2"/>
        <end position="393"/>
    </location>
</feature>
<evidence type="ECO:0000313" key="6">
    <source>
        <dbReference type="EMBL" id="MET3616482.1"/>
    </source>
</evidence>
<evidence type="ECO:0000259" key="4">
    <source>
        <dbReference type="Pfam" id="PF03486"/>
    </source>
</evidence>
<dbReference type="RefSeq" id="WP_354366491.1">
    <property type="nucleotide sequence ID" value="NZ_JBEPMA010000001.1"/>
</dbReference>
<dbReference type="Pfam" id="PF22780">
    <property type="entry name" value="HI0933_like_1st"/>
    <property type="match status" value="1"/>
</dbReference>
<reference evidence="6 7" key="1">
    <citation type="submission" date="2024-06" db="EMBL/GenBank/DDBJ databases">
        <title>Genomic Encyclopedia of Type Strains, Phase IV (KMG-IV): sequencing the most valuable type-strain genomes for metagenomic binning, comparative biology and taxonomic classification.</title>
        <authorList>
            <person name="Goeker M."/>
        </authorList>
    </citation>
    <scope>NUCLEOTIDE SEQUENCE [LARGE SCALE GENOMIC DNA]</scope>
    <source>
        <strain evidence="6 7">DSM 21460</strain>
    </source>
</reference>
<dbReference type="PANTHER" id="PTHR42887:SF2">
    <property type="entry name" value="OS12G0638800 PROTEIN"/>
    <property type="match status" value="1"/>
</dbReference>